<dbReference type="KEGG" id="mpar:F7D14_05495"/>
<evidence type="ECO:0000256" key="1">
    <source>
        <dbReference type="SAM" id="SignalP"/>
    </source>
</evidence>
<sequence length="80" mass="8779">MKKFAFVTAAALFAGMMTPAFADCDTRKADDDKQAAAASKCYDEYLARKQNYGANKDELRANFQACNEKAGCPQNSDLLK</sequence>
<keyword evidence="3" id="KW-1185">Reference proteome</keyword>
<reference evidence="2 3" key="1">
    <citation type="submission" date="2019-09" db="EMBL/GenBank/DDBJ databases">
        <title>Isolation and complete genome sequencing of Methylocystis species.</title>
        <authorList>
            <person name="Rumah B.L."/>
            <person name="Stead C.E."/>
            <person name="Stevens B.C."/>
            <person name="Minton N.P."/>
            <person name="Grosse-Honebrink A."/>
            <person name="Zhang Y."/>
        </authorList>
    </citation>
    <scope>NUCLEOTIDE SEQUENCE [LARGE SCALE GENOMIC DNA]</scope>
    <source>
        <strain evidence="2 3">BRCS2</strain>
    </source>
</reference>
<evidence type="ECO:0000313" key="3">
    <source>
        <dbReference type="Proteomes" id="UP000422569"/>
    </source>
</evidence>
<gene>
    <name evidence="2" type="ORF">F7D14_05495</name>
</gene>
<dbReference type="Proteomes" id="UP000422569">
    <property type="component" value="Chromosome"/>
</dbReference>
<dbReference type="RefSeq" id="WP_016918493.1">
    <property type="nucleotide sequence ID" value="NZ_CP044331.1"/>
</dbReference>
<organism evidence="2 3">
    <name type="scientific">Methylocystis parvus</name>
    <dbReference type="NCBI Taxonomy" id="134"/>
    <lineage>
        <taxon>Bacteria</taxon>
        <taxon>Pseudomonadati</taxon>
        <taxon>Pseudomonadota</taxon>
        <taxon>Alphaproteobacteria</taxon>
        <taxon>Hyphomicrobiales</taxon>
        <taxon>Methylocystaceae</taxon>
        <taxon>Methylocystis</taxon>
    </lineage>
</organism>
<feature type="chain" id="PRO_5025617021" evidence="1">
    <location>
        <begin position="23"/>
        <end position="80"/>
    </location>
</feature>
<dbReference type="AlphaFoldDB" id="A0A6B8M2A9"/>
<dbReference type="EMBL" id="CP044331">
    <property type="protein sequence ID" value="QGM96981.1"/>
    <property type="molecule type" value="Genomic_DNA"/>
</dbReference>
<keyword evidence="1" id="KW-0732">Signal</keyword>
<proteinExistence type="predicted"/>
<evidence type="ECO:0000313" key="2">
    <source>
        <dbReference type="EMBL" id="QGM96981.1"/>
    </source>
</evidence>
<feature type="signal peptide" evidence="1">
    <location>
        <begin position="1"/>
        <end position="22"/>
    </location>
</feature>
<accession>A0A6B8M2A9</accession>
<protein>
    <submittedName>
        <fullName evidence="2">Uncharacterized protein</fullName>
    </submittedName>
</protein>
<name>A0A6B8M2A9_9HYPH</name>